<dbReference type="InterPro" id="IPR050251">
    <property type="entry name" value="HpcH-HpaI_aldolase"/>
</dbReference>
<proteinExistence type="inferred from homology"/>
<gene>
    <name evidence="5" type="ORF">QEZ52_11170</name>
</gene>
<dbReference type="RefSeq" id="WP_406644430.1">
    <property type="nucleotide sequence ID" value="NZ_CP123584.1"/>
</dbReference>
<keyword evidence="6" id="KW-1185">Reference proteome</keyword>
<accession>A0ABZ2XMV3</accession>
<feature type="domain" description="HpcH/HpaI aldolase/citrate lyase" evidence="4">
    <location>
        <begin position="25"/>
        <end position="231"/>
    </location>
</feature>
<reference evidence="5 6" key="1">
    <citation type="submission" date="2023-04" db="EMBL/GenBank/DDBJ databases">
        <title>Complete genome sequence of Alisedimentitalea scapharcae.</title>
        <authorList>
            <person name="Rong J.-C."/>
            <person name="Yi M.-L."/>
            <person name="Zhao Q."/>
        </authorList>
    </citation>
    <scope>NUCLEOTIDE SEQUENCE [LARGE SCALE GENOMIC DNA]</scope>
    <source>
        <strain evidence="5 6">KCTC 42119</strain>
    </source>
</reference>
<evidence type="ECO:0000259" key="4">
    <source>
        <dbReference type="Pfam" id="PF03328"/>
    </source>
</evidence>
<dbReference type="InterPro" id="IPR015813">
    <property type="entry name" value="Pyrv/PenolPyrv_kinase-like_dom"/>
</dbReference>
<dbReference type="SUPFAM" id="SSF51621">
    <property type="entry name" value="Phosphoenolpyruvate/pyruvate domain"/>
    <property type="match status" value="1"/>
</dbReference>
<evidence type="ECO:0000313" key="5">
    <source>
        <dbReference type="EMBL" id="WZK87192.1"/>
    </source>
</evidence>
<name>A0ABZ2XMV3_9RHOB</name>
<comment type="similarity">
    <text evidence="1">Belongs to the HpcH/HpaI aldolase family.</text>
</comment>
<evidence type="ECO:0000256" key="2">
    <source>
        <dbReference type="ARBA" id="ARBA00022723"/>
    </source>
</evidence>
<dbReference type="Gene3D" id="3.20.20.60">
    <property type="entry name" value="Phosphoenolpyruvate-binding domains"/>
    <property type="match status" value="1"/>
</dbReference>
<dbReference type="PANTHER" id="PTHR30502">
    <property type="entry name" value="2-KETO-3-DEOXY-L-RHAMNONATE ALDOLASE"/>
    <property type="match status" value="1"/>
</dbReference>
<dbReference type="InterPro" id="IPR005000">
    <property type="entry name" value="Aldolase/citrate-lyase_domain"/>
</dbReference>
<dbReference type="PANTHER" id="PTHR30502:SF0">
    <property type="entry name" value="PHOSPHOENOLPYRUVATE CARBOXYLASE FAMILY PROTEIN"/>
    <property type="match status" value="1"/>
</dbReference>
<dbReference type="InterPro" id="IPR040442">
    <property type="entry name" value="Pyrv_kinase-like_dom_sf"/>
</dbReference>
<protein>
    <submittedName>
        <fullName evidence="5">Aldolase/citrate lyase family protein</fullName>
    </submittedName>
</protein>
<evidence type="ECO:0000313" key="6">
    <source>
        <dbReference type="Proteomes" id="UP001623232"/>
    </source>
</evidence>
<keyword evidence="2" id="KW-0479">Metal-binding</keyword>
<keyword evidence="3 5" id="KW-0456">Lyase</keyword>
<dbReference type="Pfam" id="PF03328">
    <property type="entry name" value="HpcH_HpaI"/>
    <property type="match status" value="1"/>
</dbReference>
<evidence type="ECO:0000256" key="3">
    <source>
        <dbReference type="ARBA" id="ARBA00023239"/>
    </source>
</evidence>
<evidence type="ECO:0000256" key="1">
    <source>
        <dbReference type="ARBA" id="ARBA00005568"/>
    </source>
</evidence>
<dbReference type="GO" id="GO:0016829">
    <property type="term" value="F:lyase activity"/>
    <property type="evidence" value="ECO:0007669"/>
    <property type="project" value="UniProtKB-KW"/>
</dbReference>
<dbReference type="Proteomes" id="UP001623232">
    <property type="component" value="Chromosome"/>
</dbReference>
<sequence>MPRLKQKLADPSLRLSSVLCTIPSATVTQALAASGIDNVIIDLEHGAVDYGSAHAMIAATAGTECAPLVRVAQNETNQVKRVLDLGAEGIVFPMIRTADDARNAVASLKYAPEGTRGFGPFLAQSRWQTNLTDYPAQEQDQLVCCLLVETAEAVENIEEICAVPGIDVLIPAQFDLSTDLGVMGQFDHPIFQAALARVEAAGHAAGLPLGNVAMSRDHADTLFARGYRLIANFDILWLRQKAAEMNSWCEDQK</sequence>
<organism evidence="5 6">
    <name type="scientific">Aliisedimentitalea scapharcae</name>
    <dbReference type="NCBI Taxonomy" id="1524259"/>
    <lineage>
        <taxon>Bacteria</taxon>
        <taxon>Pseudomonadati</taxon>
        <taxon>Pseudomonadota</taxon>
        <taxon>Alphaproteobacteria</taxon>
        <taxon>Rhodobacterales</taxon>
        <taxon>Roseobacteraceae</taxon>
        <taxon>Aliisedimentitalea</taxon>
    </lineage>
</organism>
<dbReference type="EMBL" id="CP123584">
    <property type="protein sequence ID" value="WZK87192.1"/>
    <property type="molecule type" value="Genomic_DNA"/>
</dbReference>